<dbReference type="GO" id="GO:0003677">
    <property type="term" value="F:DNA binding"/>
    <property type="evidence" value="ECO:0007669"/>
    <property type="project" value="InterPro"/>
</dbReference>
<name>A0A3N4PCK9_9BACT</name>
<dbReference type="SUPFAM" id="SSF47413">
    <property type="entry name" value="lambda repressor-like DNA-binding domains"/>
    <property type="match status" value="1"/>
</dbReference>
<dbReference type="Pfam" id="PF01381">
    <property type="entry name" value="HTH_3"/>
    <property type="match status" value="1"/>
</dbReference>
<dbReference type="AlphaFoldDB" id="A0A3N4PCK9"/>
<dbReference type="Proteomes" id="UP000278351">
    <property type="component" value="Unassembled WGS sequence"/>
</dbReference>
<dbReference type="SMART" id="SM00530">
    <property type="entry name" value="HTH_XRE"/>
    <property type="match status" value="1"/>
</dbReference>
<gene>
    <name evidence="2" type="ORF">EGT74_25930</name>
</gene>
<dbReference type="CDD" id="cd00093">
    <property type="entry name" value="HTH_XRE"/>
    <property type="match status" value="1"/>
</dbReference>
<proteinExistence type="predicted"/>
<dbReference type="EMBL" id="RPDH01000003">
    <property type="protein sequence ID" value="RPE05805.1"/>
    <property type="molecule type" value="Genomic_DNA"/>
</dbReference>
<sequence length="113" mass="12868">MQDIGRKLYLLRLIHNYTQAYIADQLEIGHSTYLALEQDATRIPLFRLEKLLAIYNLTLGDFFSFDVDSLLQVIHGQKSASTNQVGISSKSLIQQLQSLNKLLLQLLEEFTAV</sequence>
<dbReference type="PROSITE" id="PS50943">
    <property type="entry name" value="HTH_CROC1"/>
    <property type="match status" value="1"/>
</dbReference>
<reference evidence="2 3" key="1">
    <citation type="submission" date="2018-11" db="EMBL/GenBank/DDBJ databases">
        <title>Chitinophaga lutea sp.nov., isolate from arsenic contaminated soil.</title>
        <authorList>
            <person name="Zong Y."/>
        </authorList>
    </citation>
    <scope>NUCLEOTIDE SEQUENCE [LARGE SCALE GENOMIC DNA]</scope>
    <source>
        <strain evidence="2 3">ZY74</strain>
    </source>
</reference>
<comment type="caution">
    <text evidence="2">The sequence shown here is derived from an EMBL/GenBank/DDBJ whole genome shotgun (WGS) entry which is preliminary data.</text>
</comment>
<dbReference type="InterPro" id="IPR010982">
    <property type="entry name" value="Lambda_DNA-bd_dom_sf"/>
</dbReference>
<evidence type="ECO:0000313" key="2">
    <source>
        <dbReference type="EMBL" id="RPE05805.1"/>
    </source>
</evidence>
<dbReference type="OrthoDB" id="959646at2"/>
<organism evidence="2 3">
    <name type="scientific">Chitinophaga lutea</name>
    <dbReference type="NCBI Taxonomy" id="2488634"/>
    <lineage>
        <taxon>Bacteria</taxon>
        <taxon>Pseudomonadati</taxon>
        <taxon>Bacteroidota</taxon>
        <taxon>Chitinophagia</taxon>
        <taxon>Chitinophagales</taxon>
        <taxon>Chitinophagaceae</taxon>
        <taxon>Chitinophaga</taxon>
    </lineage>
</organism>
<dbReference type="InterPro" id="IPR001387">
    <property type="entry name" value="Cro/C1-type_HTH"/>
</dbReference>
<evidence type="ECO:0000313" key="3">
    <source>
        <dbReference type="Proteomes" id="UP000278351"/>
    </source>
</evidence>
<keyword evidence="3" id="KW-1185">Reference proteome</keyword>
<dbReference type="RefSeq" id="WP_123849458.1">
    <property type="nucleotide sequence ID" value="NZ_RPDH01000003.1"/>
</dbReference>
<protein>
    <submittedName>
        <fullName evidence="2">XRE family transcriptional regulator</fullName>
    </submittedName>
</protein>
<accession>A0A3N4PCK9</accession>
<evidence type="ECO:0000259" key="1">
    <source>
        <dbReference type="PROSITE" id="PS50943"/>
    </source>
</evidence>
<dbReference type="Gene3D" id="1.10.260.40">
    <property type="entry name" value="lambda repressor-like DNA-binding domains"/>
    <property type="match status" value="1"/>
</dbReference>
<feature type="domain" description="HTH cro/C1-type" evidence="1">
    <location>
        <begin position="8"/>
        <end position="62"/>
    </location>
</feature>